<proteinExistence type="predicted"/>
<protein>
    <submittedName>
        <fullName evidence="2">Uncharacterized protein</fullName>
    </submittedName>
</protein>
<evidence type="ECO:0000313" key="2">
    <source>
        <dbReference type="EMBL" id="CAA9430009.1"/>
    </source>
</evidence>
<accession>A0A6J4Q409</accession>
<feature type="region of interest" description="Disordered" evidence="1">
    <location>
        <begin position="30"/>
        <end position="55"/>
    </location>
</feature>
<name>A0A6J4Q409_9ACTN</name>
<dbReference type="EMBL" id="CADCVB010000107">
    <property type="protein sequence ID" value="CAA9430009.1"/>
    <property type="molecule type" value="Genomic_DNA"/>
</dbReference>
<sequence length="55" mass="5853">MGSSARAKAERGATRPPFVRVFGPDVAHGRMVFGTTSVERARDRSPKPGIGTIGR</sequence>
<organism evidence="2">
    <name type="scientific">uncultured Rubrobacteraceae bacterium</name>
    <dbReference type="NCBI Taxonomy" id="349277"/>
    <lineage>
        <taxon>Bacteria</taxon>
        <taxon>Bacillati</taxon>
        <taxon>Actinomycetota</taxon>
        <taxon>Rubrobacteria</taxon>
        <taxon>Rubrobacterales</taxon>
        <taxon>Rubrobacteraceae</taxon>
        <taxon>environmental samples</taxon>
    </lineage>
</organism>
<reference evidence="2" key="1">
    <citation type="submission" date="2020-02" db="EMBL/GenBank/DDBJ databases">
        <authorList>
            <person name="Meier V. D."/>
        </authorList>
    </citation>
    <scope>NUCLEOTIDE SEQUENCE</scope>
    <source>
        <strain evidence="2">AVDCRST_MAG78</strain>
    </source>
</reference>
<gene>
    <name evidence="2" type="ORF">AVDCRST_MAG78-1623</name>
</gene>
<dbReference type="AlphaFoldDB" id="A0A6J4Q409"/>
<evidence type="ECO:0000256" key="1">
    <source>
        <dbReference type="SAM" id="MobiDB-lite"/>
    </source>
</evidence>